<accession>W6QCW9</accession>
<protein>
    <submittedName>
        <fullName evidence="1">Genomic scaffold, ProqFM164S03</fullName>
    </submittedName>
</protein>
<dbReference type="InterPro" id="IPR011009">
    <property type="entry name" value="Kinase-like_dom_sf"/>
</dbReference>
<evidence type="ECO:0000313" key="2">
    <source>
        <dbReference type="Proteomes" id="UP000030686"/>
    </source>
</evidence>
<organism evidence="1 2">
    <name type="scientific">Penicillium roqueforti (strain FM164)</name>
    <dbReference type="NCBI Taxonomy" id="1365484"/>
    <lineage>
        <taxon>Eukaryota</taxon>
        <taxon>Fungi</taxon>
        <taxon>Dikarya</taxon>
        <taxon>Ascomycota</taxon>
        <taxon>Pezizomycotina</taxon>
        <taxon>Eurotiomycetes</taxon>
        <taxon>Eurotiomycetidae</taxon>
        <taxon>Eurotiales</taxon>
        <taxon>Aspergillaceae</taxon>
        <taxon>Penicillium</taxon>
    </lineage>
</organism>
<dbReference type="AlphaFoldDB" id="W6QCW9"/>
<name>W6QCW9_PENRF</name>
<gene>
    <name evidence="1" type="ORF">PROQFM164_S03g001267</name>
</gene>
<dbReference type="Proteomes" id="UP000030686">
    <property type="component" value="Unassembled WGS sequence"/>
</dbReference>
<dbReference type="SUPFAM" id="SSF56112">
    <property type="entry name" value="Protein kinase-like (PK-like)"/>
    <property type="match status" value="1"/>
</dbReference>
<dbReference type="EMBL" id="HG792017">
    <property type="protein sequence ID" value="CDM34543.1"/>
    <property type="molecule type" value="Genomic_DNA"/>
</dbReference>
<dbReference type="OrthoDB" id="4062651at2759"/>
<keyword evidence="2" id="KW-1185">Reference proteome</keyword>
<proteinExistence type="predicted"/>
<dbReference type="STRING" id="1365484.W6QCW9"/>
<reference evidence="1" key="1">
    <citation type="journal article" date="2014" name="Nat. Commun.">
        <title>Multiple recent horizontal transfers of a large genomic region in cheese making fungi.</title>
        <authorList>
            <person name="Cheeseman K."/>
            <person name="Ropars J."/>
            <person name="Renault P."/>
            <person name="Dupont J."/>
            <person name="Gouzy J."/>
            <person name="Branca A."/>
            <person name="Abraham A.L."/>
            <person name="Ceppi M."/>
            <person name="Conseiller E."/>
            <person name="Debuchy R."/>
            <person name="Malagnac F."/>
            <person name="Goarin A."/>
            <person name="Silar P."/>
            <person name="Lacoste S."/>
            <person name="Sallet E."/>
            <person name="Bensimon A."/>
            <person name="Giraud T."/>
            <person name="Brygoo Y."/>
        </authorList>
    </citation>
    <scope>NUCLEOTIDE SEQUENCE [LARGE SCALE GENOMIC DNA]</scope>
    <source>
        <strain evidence="1">FM164</strain>
    </source>
</reference>
<sequence length="62" mass="7143">MGDVKAANILIDINEDVYLIDFRGVYTKGWVEKEKSDSIEGYLQGLQNIKRRPFELLLNPES</sequence>
<evidence type="ECO:0000313" key="1">
    <source>
        <dbReference type="EMBL" id="CDM34543.1"/>
    </source>
</evidence>